<evidence type="ECO:0000256" key="2">
    <source>
        <dbReference type="ARBA" id="ARBA00010617"/>
    </source>
</evidence>
<comment type="catalytic activity">
    <reaction evidence="19">
        <text>24,25-dihydrolanosterol + 3 reduced [NADPH--hemoprotein reductase] + 3 O2 = 4,4-dimethyl-8,14-cholestadien-3beta-ol + formate + 3 oxidized [NADPH--hemoprotein reductase] + 4 H2O + 4 H(+)</text>
        <dbReference type="Rhea" id="RHEA:45960"/>
        <dbReference type="Rhea" id="RHEA-COMP:11964"/>
        <dbReference type="Rhea" id="RHEA-COMP:11965"/>
        <dbReference type="ChEBI" id="CHEBI:15377"/>
        <dbReference type="ChEBI" id="CHEBI:15378"/>
        <dbReference type="ChEBI" id="CHEBI:15379"/>
        <dbReference type="ChEBI" id="CHEBI:15740"/>
        <dbReference type="ChEBI" id="CHEBI:28113"/>
        <dbReference type="ChEBI" id="CHEBI:57618"/>
        <dbReference type="ChEBI" id="CHEBI:58210"/>
        <dbReference type="ChEBI" id="CHEBI:78904"/>
    </reaction>
    <physiologicalReaction direction="left-to-right" evidence="19">
        <dbReference type="Rhea" id="RHEA:45961"/>
    </physiologicalReaction>
</comment>
<evidence type="ECO:0000256" key="14">
    <source>
        <dbReference type="ARBA" id="ARBA00047702"/>
    </source>
</evidence>
<dbReference type="CDD" id="cd11042">
    <property type="entry name" value="CYP51-like"/>
    <property type="match status" value="1"/>
</dbReference>
<organism evidence="25 26">
    <name type="scientific">Priapulus caudatus</name>
    <name type="common">Priapulid worm</name>
    <dbReference type="NCBI Taxonomy" id="37621"/>
    <lineage>
        <taxon>Eukaryota</taxon>
        <taxon>Metazoa</taxon>
        <taxon>Ecdysozoa</taxon>
        <taxon>Scalidophora</taxon>
        <taxon>Priapulida</taxon>
        <taxon>Priapulimorpha</taxon>
        <taxon>Priapulimorphida</taxon>
        <taxon>Priapulidae</taxon>
        <taxon>Priapulus</taxon>
    </lineage>
</organism>
<dbReference type="PROSITE" id="PS00086">
    <property type="entry name" value="CYTOCHROME_P450"/>
    <property type="match status" value="1"/>
</dbReference>
<dbReference type="PANTHER" id="PTHR24304">
    <property type="entry name" value="CYTOCHROME P450 FAMILY 7"/>
    <property type="match status" value="1"/>
</dbReference>
<comment type="catalytic activity">
    <reaction evidence="12">
        <text>a 14alpha-hydroxymethyl steroid + reduced [NADPH--hemoprotein reductase] + O2 = a 14alpha-formyl steroid + oxidized [NADPH--hemoprotein reductase] + 2 H2O + H(+)</text>
        <dbReference type="Rhea" id="RHEA:68064"/>
        <dbReference type="Rhea" id="RHEA-COMP:11964"/>
        <dbReference type="Rhea" id="RHEA-COMP:11965"/>
        <dbReference type="ChEBI" id="CHEBI:15377"/>
        <dbReference type="ChEBI" id="CHEBI:15378"/>
        <dbReference type="ChEBI" id="CHEBI:15379"/>
        <dbReference type="ChEBI" id="CHEBI:57618"/>
        <dbReference type="ChEBI" id="CHEBI:58210"/>
        <dbReference type="ChEBI" id="CHEBI:176901"/>
        <dbReference type="ChEBI" id="CHEBI:176902"/>
    </reaction>
    <physiologicalReaction direction="left-to-right" evidence="12">
        <dbReference type="Rhea" id="RHEA:68065"/>
    </physiologicalReaction>
</comment>
<keyword evidence="7" id="KW-0753">Steroid metabolism</keyword>
<comment type="catalytic activity">
    <reaction evidence="21">
        <text>lanosterol + reduced [NADPH--hemoprotein reductase] + O2 = 32-hydroxylanosterol + oxidized [NADPH--hemoprotein reductase] + H2O + H(+)</text>
        <dbReference type="Rhea" id="RHEA:75103"/>
        <dbReference type="Rhea" id="RHEA-COMP:11964"/>
        <dbReference type="Rhea" id="RHEA-COMP:11965"/>
        <dbReference type="ChEBI" id="CHEBI:15377"/>
        <dbReference type="ChEBI" id="CHEBI:15378"/>
        <dbReference type="ChEBI" id="CHEBI:15379"/>
        <dbReference type="ChEBI" id="CHEBI:16521"/>
        <dbReference type="ChEBI" id="CHEBI:57618"/>
        <dbReference type="ChEBI" id="CHEBI:58210"/>
        <dbReference type="ChEBI" id="CHEBI:166806"/>
    </reaction>
    <physiologicalReaction direction="left-to-right" evidence="21">
        <dbReference type="Rhea" id="RHEA:75104"/>
    </physiologicalReaction>
</comment>
<keyword evidence="24" id="KW-0812">Transmembrane</keyword>
<keyword evidence="7" id="KW-0443">Lipid metabolism</keyword>
<comment type="function">
    <text evidence="1">May be involved in the metabolism of insect hormones and in the breakdown of synthetic insecticides.</text>
</comment>
<evidence type="ECO:0000256" key="18">
    <source>
        <dbReference type="ARBA" id="ARBA00048736"/>
    </source>
</evidence>
<comment type="catalytic activity">
    <reaction evidence="20">
        <text>a 14alpha-methyl steroid + reduced [NADPH--hemoprotein reductase] + O2 = a 14alpha-hydroxymethyl steroid + oxidized [NADPH--hemoprotein reductase] + H2O + H(+)</text>
        <dbReference type="Rhea" id="RHEA:68060"/>
        <dbReference type="Rhea" id="RHEA-COMP:11964"/>
        <dbReference type="Rhea" id="RHEA-COMP:11965"/>
        <dbReference type="ChEBI" id="CHEBI:15377"/>
        <dbReference type="ChEBI" id="CHEBI:15378"/>
        <dbReference type="ChEBI" id="CHEBI:15379"/>
        <dbReference type="ChEBI" id="CHEBI:57618"/>
        <dbReference type="ChEBI" id="CHEBI:58210"/>
        <dbReference type="ChEBI" id="CHEBI:138029"/>
        <dbReference type="ChEBI" id="CHEBI:176901"/>
    </reaction>
    <physiologicalReaction direction="left-to-right" evidence="20">
        <dbReference type="Rhea" id="RHEA:68061"/>
    </physiologicalReaction>
</comment>
<comment type="catalytic activity">
    <reaction evidence="18">
        <text>32-hydroxy-24,25-dihydrolanosterol + reduced [NADPH--hemoprotein reductase] + O2 = 32-oxo-24,25-dihydrolanosterol + oxidized [NADPH--hemoprotein reductase] + 2 H2O + H(+)</text>
        <dbReference type="Rhea" id="RHEA:75087"/>
        <dbReference type="Rhea" id="RHEA-COMP:11964"/>
        <dbReference type="Rhea" id="RHEA-COMP:11965"/>
        <dbReference type="ChEBI" id="CHEBI:15377"/>
        <dbReference type="ChEBI" id="CHEBI:15378"/>
        <dbReference type="ChEBI" id="CHEBI:15379"/>
        <dbReference type="ChEBI" id="CHEBI:57618"/>
        <dbReference type="ChEBI" id="CHEBI:58210"/>
        <dbReference type="ChEBI" id="CHEBI:87057"/>
        <dbReference type="ChEBI" id="CHEBI:87060"/>
    </reaction>
    <physiologicalReaction direction="left-to-right" evidence="18">
        <dbReference type="Rhea" id="RHEA:75088"/>
    </physiologicalReaction>
</comment>
<dbReference type="InterPro" id="IPR001128">
    <property type="entry name" value="Cyt_P450"/>
</dbReference>
<evidence type="ECO:0000256" key="15">
    <source>
        <dbReference type="ARBA" id="ARBA00047983"/>
    </source>
</evidence>
<evidence type="ECO:0000256" key="6">
    <source>
        <dbReference type="ARBA" id="ARBA00023033"/>
    </source>
</evidence>
<comment type="pathway">
    <text evidence="8">Steroid biosynthesis; zymosterol biosynthesis; zymosterol from lanosterol: step 1/6.</text>
</comment>
<keyword evidence="23" id="KW-0560">Oxidoreductase</keyword>
<keyword evidence="24" id="KW-1133">Transmembrane helix</keyword>
<evidence type="ECO:0000256" key="13">
    <source>
        <dbReference type="ARBA" id="ARBA00047670"/>
    </source>
</evidence>
<gene>
    <name evidence="26" type="primary">LOC106821634</name>
</gene>
<comment type="catalytic activity">
    <reaction evidence="11">
        <text>32-hydroxylanosterol + reduced [NADPH--hemoprotein reductase] + O2 = 32-oxolanosterol + oxidized [NADPH--hemoprotein reductase] + 2 H2O + H(+)</text>
        <dbReference type="Rhea" id="RHEA:75107"/>
        <dbReference type="Rhea" id="RHEA-COMP:11964"/>
        <dbReference type="Rhea" id="RHEA-COMP:11965"/>
        <dbReference type="ChEBI" id="CHEBI:15377"/>
        <dbReference type="ChEBI" id="CHEBI:15378"/>
        <dbReference type="ChEBI" id="CHEBI:15379"/>
        <dbReference type="ChEBI" id="CHEBI:57618"/>
        <dbReference type="ChEBI" id="CHEBI:58210"/>
        <dbReference type="ChEBI" id="CHEBI:166681"/>
        <dbReference type="ChEBI" id="CHEBI:166806"/>
    </reaction>
    <physiologicalReaction direction="left-to-right" evidence="11">
        <dbReference type="Rhea" id="RHEA:75108"/>
    </physiologicalReaction>
</comment>
<protein>
    <recommendedName>
        <fullName evidence="10">Lanosterol 14-alpha demethylase</fullName>
        <ecNumber evidence="9">1.14.14.154</ecNumber>
    </recommendedName>
</protein>
<evidence type="ECO:0000256" key="7">
    <source>
        <dbReference type="ARBA" id="ARBA00023221"/>
    </source>
</evidence>
<comment type="catalytic activity">
    <reaction evidence="13">
        <text>lanosterol + 3 reduced [NADPH--hemoprotein reductase] + 3 O2 = 4,4-dimethyl-5alpha-cholesta-8,14,24-trien-3beta-ol + formate + 3 oxidized [NADPH--hemoprotein reductase] + 4 H2O + 4 H(+)</text>
        <dbReference type="Rhea" id="RHEA:25286"/>
        <dbReference type="Rhea" id="RHEA-COMP:11964"/>
        <dbReference type="Rhea" id="RHEA-COMP:11965"/>
        <dbReference type="ChEBI" id="CHEBI:15377"/>
        <dbReference type="ChEBI" id="CHEBI:15378"/>
        <dbReference type="ChEBI" id="CHEBI:15379"/>
        <dbReference type="ChEBI" id="CHEBI:15740"/>
        <dbReference type="ChEBI" id="CHEBI:16521"/>
        <dbReference type="ChEBI" id="CHEBI:17813"/>
        <dbReference type="ChEBI" id="CHEBI:57618"/>
        <dbReference type="ChEBI" id="CHEBI:58210"/>
        <dbReference type="EC" id="1.14.14.154"/>
    </reaction>
    <physiologicalReaction direction="left-to-right" evidence="13">
        <dbReference type="Rhea" id="RHEA:25287"/>
    </physiologicalReaction>
</comment>
<evidence type="ECO:0000256" key="4">
    <source>
        <dbReference type="ARBA" id="ARBA00022723"/>
    </source>
</evidence>
<proteinExistence type="inferred from homology"/>
<evidence type="ECO:0000256" key="24">
    <source>
        <dbReference type="SAM" id="Phobius"/>
    </source>
</evidence>
<dbReference type="Gene3D" id="1.10.630.10">
    <property type="entry name" value="Cytochrome P450"/>
    <property type="match status" value="1"/>
</dbReference>
<comment type="catalytic activity">
    <reaction evidence="15">
        <text>24,25-dihydrolanosterol + reduced [NADPH--hemoprotein reductase] + O2 = 32-hydroxy-24,25-dihydrolanosterol + oxidized [NADPH--hemoprotein reductase] + H2O + H(+)</text>
        <dbReference type="Rhea" id="RHEA:75079"/>
        <dbReference type="Rhea" id="RHEA-COMP:11964"/>
        <dbReference type="Rhea" id="RHEA-COMP:11965"/>
        <dbReference type="ChEBI" id="CHEBI:15377"/>
        <dbReference type="ChEBI" id="CHEBI:15378"/>
        <dbReference type="ChEBI" id="CHEBI:15379"/>
        <dbReference type="ChEBI" id="CHEBI:28113"/>
        <dbReference type="ChEBI" id="CHEBI:57618"/>
        <dbReference type="ChEBI" id="CHEBI:58210"/>
        <dbReference type="ChEBI" id="CHEBI:87057"/>
    </reaction>
    <physiologicalReaction direction="left-to-right" evidence="15">
        <dbReference type="Rhea" id="RHEA:75080"/>
    </physiologicalReaction>
</comment>
<evidence type="ECO:0000256" key="17">
    <source>
        <dbReference type="ARBA" id="ARBA00048479"/>
    </source>
</evidence>
<comment type="catalytic activity">
    <reaction evidence="14">
        <text>a 14alpha-methyl steroid + 3 reduced [NADPH--hemoprotein reductase] + 3 O2 = a Delta(14) steroid + formate + 3 oxidized [NADPH--hemoprotein reductase] + 4 H2O + 4 H(+)</text>
        <dbReference type="Rhea" id="RHEA:54028"/>
        <dbReference type="Rhea" id="RHEA-COMP:11964"/>
        <dbReference type="Rhea" id="RHEA-COMP:11965"/>
        <dbReference type="ChEBI" id="CHEBI:15377"/>
        <dbReference type="ChEBI" id="CHEBI:15378"/>
        <dbReference type="ChEBI" id="CHEBI:15379"/>
        <dbReference type="ChEBI" id="CHEBI:15740"/>
        <dbReference type="ChEBI" id="CHEBI:57618"/>
        <dbReference type="ChEBI" id="CHEBI:58210"/>
        <dbReference type="ChEBI" id="CHEBI:138029"/>
        <dbReference type="ChEBI" id="CHEBI:138031"/>
        <dbReference type="EC" id="1.14.14.154"/>
    </reaction>
    <physiologicalReaction direction="left-to-right" evidence="14">
        <dbReference type="Rhea" id="RHEA:54029"/>
    </physiologicalReaction>
</comment>
<keyword evidence="5 23" id="KW-0408">Iron</keyword>
<evidence type="ECO:0000256" key="9">
    <source>
        <dbReference type="ARBA" id="ARBA00038974"/>
    </source>
</evidence>
<keyword evidence="3 23" id="KW-0349">Heme</keyword>
<evidence type="ECO:0000313" key="25">
    <source>
        <dbReference type="Proteomes" id="UP000695022"/>
    </source>
</evidence>
<evidence type="ECO:0000256" key="12">
    <source>
        <dbReference type="ARBA" id="ARBA00047587"/>
    </source>
</evidence>
<keyword evidence="6 23" id="KW-0503">Monooxygenase</keyword>
<feature type="transmembrane region" description="Helical" evidence="24">
    <location>
        <begin position="12"/>
        <end position="30"/>
    </location>
</feature>
<evidence type="ECO:0000256" key="16">
    <source>
        <dbReference type="ARBA" id="ARBA00048245"/>
    </source>
</evidence>
<dbReference type="InterPro" id="IPR017972">
    <property type="entry name" value="Cyt_P450_CS"/>
</dbReference>
<dbReference type="InterPro" id="IPR050529">
    <property type="entry name" value="CYP450_sterol_14alpha_dmase"/>
</dbReference>
<sequence length="496" mass="56136">MDYVPEKLHSQSATTLTIVAATIGLIITLLTQRLKSTSASVKGNDLVLQNLPPVIPHSVPFLGHAVAFGQDPINFLKTAYDKYGPVFSFTMVGSTFTYLVGSDASALFFNSKNEDLNAEDVYSRLTTPVFGKGVAYDVPNQLFLEQKKIFKTGLNIARFRTHVSLIEDETREYFKAWGHKGERDIFEALSELIILTASRCLHGSEVRDLFTESSKISELYKDLDGGFNQLAWLLPGWLPFPSFLKRDRARLEMEKMFRKVISARRASEPKDDMLQTLIDSTYKNGSHLTDQEIVGMLIGLLMAGQHTSSTTSAWLGFFISRHKHVQEALYEEQKLVCGEAFPPLAYDQLKDMTLLERCIKETLRLRPPLMTVMRMVRSPQTVLGYTIPPGHQICVSPSVNHTLNSTWGESAEEFDPDRFLGVSATTISEKFAYLPFGAGRHRCIGEFFAYVQIKVIWSVLVRTFEFELADGYFPPVNYQTMIHTPTDPVIRYRRRV</sequence>
<dbReference type="GeneID" id="106821634"/>
<dbReference type="Pfam" id="PF00067">
    <property type="entry name" value="p450"/>
    <property type="match status" value="1"/>
</dbReference>
<reference evidence="26" key="1">
    <citation type="submission" date="2025-08" db="UniProtKB">
        <authorList>
            <consortium name="RefSeq"/>
        </authorList>
    </citation>
    <scope>IDENTIFICATION</scope>
</reference>
<evidence type="ECO:0000256" key="5">
    <source>
        <dbReference type="ARBA" id="ARBA00023004"/>
    </source>
</evidence>
<evidence type="ECO:0000256" key="21">
    <source>
        <dbReference type="ARBA" id="ARBA00049163"/>
    </source>
</evidence>
<dbReference type="PRINTS" id="PR00385">
    <property type="entry name" value="P450"/>
</dbReference>
<dbReference type="RefSeq" id="XP_014661368.1">
    <property type="nucleotide sequence ID" value="XM_014805882.1"/>
</dbReference>
<dbReference type="PRINTS" id="PR00465">
    <property type="entry name" value="EP450IV"/>
</dbReference>
<dbReference type="PANTHER" id="PTHR24304:SF2">
    <property type="entry name" value="24-HYDROXYCHOLESTEROL 7-ALPHA-HYDROXYLASE"/>
    <property type="match status" value="1"/>
</dbReference>
<evidence type="ECO:0000256" key="19">
    <source>
        <dbReference type="ARBA" id="ARBA00048839"/>
    </source>
</evidence>
<keyword evidence="25" id="KW-1185">Reference proteome</keyword>
<evidence type="ECO:0000256" key="8">
    <source>
        <dbReference type="ARBA" id="ARBA00037887"/>
    </source>
</evidence>
<evidence type="ECO:0000256" key="3">
    <source>
        <dbReference type="ARBA" id="ARBA00022617"/>
    </source>
</evidence>
<keyword evidence="4 23" id="KW-0479">Metal-binding</keyword>
<evidence type="ECO:0000256" key="22">
    <source>
        <dbReference type="ARBA" id="ARBA00049450"/>
    </source>
</evidence>
<evidence type="ECO:0000256" key="20">
    <source>
        <dbReference type="ARBA" id="ARBA00048866"/>
    </source>
</evidence>
<evidence type="ECO:0000313" key="26">
    <source>
        <dbReference type="RefSeq" id="XP_014661368.1"/>
    </source>
</evidence>
<dbReference type="InterPro" id="IPR002403">
    <property type="entry name" value="Cyt_P450_E_grp-IV"/>
</dbReference>
<comment type="catalytic activity">
    <reaction evidence="16">
        <text>32-oxo-24,25-dihydrolanosterol + reduced [NADPH--hemoprotein reductase] + O2 = 4,4-dimethyl-8,14-cholestadien-3beta-ol + formate + oxidized [NADPH--hemoprotein reductase] + H2O + 2 H(+)</text>
        <dbReference type="Rhea" id="RHEA:75083"/>
        <dbReference type="Rhea" id="RHEA-COMP:11964"/>
        <dbReference type="Rhea" id="RHEA-COMP:11965"/>
        <dbReference type="ChEBI" id="CHEBI:15377"/>
        <dbReference type="ChEBI" id="CHEBI:15378"/>
        <dbReference type="ChEBI" id="CHEBI:15379"/>
        <dbReference type="ChEBI" id="CHEBI:15740"/>
        <dbReference type="ChEBI" id="CHEBI:57618"/>
        <dbReference type="ChEBI" id="CHEBI:58210"/>
        <dbReference type="ChEBI" id="CHEBI:78904"/>
        <dbReference type="ChEBI" id="CHEBI:87060"/>
    </reaction>
    <physiologicalReaction direction="left-to-right" evidence="16">
        <dbReference type="Rhea" id="RHEA:75084"/>
    </physiologicalReaction>
</comment>
<evidence type="ECO:0000256" key="1">
    <source>
        <dbReference type="ARBA" id="ARBA00003690"/>
    </source>
</evidence>
<name>A0ABM1DN47_PRICU</name>
<evidence type="ECO:0000256" key="10">
    <source>
        <dbReference type="ARBA" id="ARBA00041158"/>
    </source>
</evidence>
<comment type="similarity">
    <text evidence="2 23">Belongs to the cytochrome P450 family.</text>
</comment>
<dbReference type="SUPFAM" id="SSF48264">
    <property type="entry name" value="Cytochrome P450"/>
    <property type="match status" value="1"/>
</dbReference>
<keyword evidence="24" id="KW-0472">Membrane</keyword>
<dbReference type="InterPro" id="IPR036396">
    <property type="entry name" value="Cyt_P450_sf"/>
</dbReference>
<accession>A0ABM1DN47</accession>
<evidence type="ECO:0000256" key="11">
    <source>
        <dbReference type="ARBA" id="ARBA00047379"/>
    </source>
</evidence>
<evidence type="ECO:0000256" key="23">
    <source>
        <dbReference type="RuleBase" id="RU000461"/>
    </source>
</evidence>
<comment type="catalytic activity">
    <reaction evidence="17">
        <text>32-oxolanosterol + reduced [NADPH--hemoprotein reductase] + O2 = 4,4-dimethyl-5alpha-cholesta-8,14,24-trien-3beta-ol + formate + oxidized [NADPH--hemoprotein reductase] + H2O + 2 H(+)</text>
        <dbReference type="Rhea" id="RHEA:75111"/>
        <dbReference type="Rhea" id="RHEA-COMP:11964"/>
        <dbReference type="Rhea" id="RHEA-COMP:11965"/>
        <dbReference type="ChEBI" id="CHEBI:15377"/>
        <dbReference type="ChEBI" id="CHEBI:15378"/>
        <dbReference type="ChEBI" id="CHEBI:15379"/>
        <dbReference type="ChEBI" id="CHEBI:15740"/>
        <dbReference type="ChEBI" id="CHEBI:17813"/>
        <dbReference type="ChEBI" id="CHEBI:57618"/>
        <dbReference type="ChEBI" id="CHEBI:58210"/>
        <dbReference type="ChEBI" id="CHEBI:166681"/>
    </reaction>
    <physiologicalReaction direction="left-to-right" evidence="17">
        <dbReference type="Rhea" id="RHEA:75112"/>
    </physiologicalReaction>
</comment>
<dbReference type="EC" id="1.14.14.154" evidence="9"/>
<comment type="catalytic activity">
    <reaction evidence="22">
        <text>a 14alpha-formyl steroid + reduced [NADPH--hemoprotein reductase] + O2 = a Delta(14) steroid + formate + oxidized [NADPH--hemoprotein reductase] + H2O + 2 H(+)</text>
        <dbReference type="Rhea" id="RHEA:68068"/>
        <dbReference type="Rhea" id="RHEA-COMP:11964"/>
        <dbReference type="Rhea" id="RHEA-COMP:11965"/>
        <dbReference type="ChEBI" id="CHEBI:15377"/>
        <dbReference type="ChEBI" id="CHEBI:15378"/>
        <dbReference type="ChEBI" id="CHEBI:15379"/>
        <dbReference type="ChEBI" id="CHEBI:15740"/>
        <dbReference type="ChEBI" id="CHEBI:57618"/>
        <dbReference type="ChEBI" id="CHEBI:58210"/>
        <dbReference type="ChEBI" id="CHEBI:138031"/>
        <dbReference type="ChEBI" id="CHEBI:176902"/>
    </reaction>
    <physiologicalReaction direction="left-to-right" evidence="22">
        <dbReference type="Rhea" id="RHEA:68069"/>
    </physiologicalReaction>
</comment>
<dbReference type="Proteomes" id="UP000695022">
    <property type="component" value="Unplaced"/>
</dbReference>